<feature type="compositionally biased region" description="Basic and acidic residues" evidence="2">
    <location>
        <begin position="161"/>
        <end position="173"/>
    </location>
</feature>
<protein>
    <recommendedName>
        <fullName evidence="1">Receptor expression-enhancing protein</fullName>
    </recommendedName>
</protein>
<keyword evidence="1" id="KW-0812">Transmembrane</keyword>
<dbReference type="InterPro" id="IPR004345">
    <property type="entry name" value="TB2_DP1_HVA22"/>
</dbReference>
<comment type="similarity">
    <text evidence="1">Belongs to the DP1 family.</text>
</comment>
<keyword evidence="4" id="KW-1185">Reference proteome</keyword>
<dbReference type="Proteomes" id="UP000007801">
    <property type="component" value="Unassembled WGS sequence"/>
</dbReference>
<evidence type="ECO:0000313" key="3">
    <source>
        <dbReference type="EMBL" id="EDV35473.1"/>
    </source>
</evidence>
<dbReference type="HOGENOM" id="CLU_084316_0_0_1"/>
<organism evidence="3 4">
    <name type="scientific">Drosophila ananassae</name>
    <name type="common">Fruit fly</name>
    <dbReference type="NCBI Taxonomy" id="7217"/>
    <lineage>
        <taxon>Eukaryota</taxon>
        <taxon>Metazoa</taxon>
        <taxon>Ecdysozoa</taxon>
        <taxon>Arthropoda</taxon>
        <taxon>Hexapoda</taxon>
        <taxon>Insecta</taxon>
        <taxon>Pterygota</taxon>
        <taxon>Neoptera</taxon>
        <taxon>Endopterygota</taxon>
        <taxon>Diptera</taxon>
        <taxon>Brachycera</taxon>
        <taxon>Muscomorpha</taxon>
        <taxon>Ephydroidea</taxon>
        <taxon>Drosophilidae</taxon>
        <taxon>Drosophila</taxon>
        <taxon>Sophophora</taxon>
    </lineage>
</organism>
<accession>B3ME78</accession>
<dbReference type="EMBL" id="CH902619">
    <property type="protein sequence ID" value="EDV35473.1"/>
    <property type="molecule type" value="Genomic_DNA"/>
</dbReference>
<feature type="compositionally biased region" description="Basic and acidic residues" evidence="2">
    <location>
        <begin position="279"/>
        <end position="294"/>
    </location>
</feature>
<dbReference type="STRING" id="7217.B3ME78"/>
<dbReference type="OMA" id="PAWHTYK"/>
<feature type="region of interest" description="Disordered" evidence="2">
    <location>
        <begin position="252"/>
        <end position="307"/>
    </location>
</feature>
<proteinExistence type="inferred from homology"/>
<feature type="transmembrane region" description="Helical" evidence="1">
    <location>
        <begin position="41"/>
        <end position="62"/>
    </location>
</feature>
<sequence length="307" mass="34847">MPMEMCFFSCVTRFLFFMYGTLGPAYHTYKTLNTGDEAFLAWAKYWIVYAFLVTIEVLADTFFSWLPLYTPTKLLLVLWIVLSAPAANVWMFDAILRPVLSRRQEQIDNFLHRGKDKFLGDILNLSTSLAVRSRSVVLPFMSQLWRRPSLLRTTEDDLAIKAGDDNESHEGSERTSGNNVSICSSPLASSTFANDDSDAFQLCLSKASTHLQAAQLSAHSLRDLSKNKPMQSLPFQSPIIVRNRVPRKVGKKLTEDAHHPSKTNLPPAKEEFFDDVEDLLAKTKNEPHGQDVRVQRQPLNRRRLTAP</sequence>
<reference evidence="3 4" key="1">
    <citation type="journal article" date="2007" name="Nature">
        <title>Evolution of genes and genomes on the Drosophila phylogeny.</title>
        <authorList>
            <consortium name="Drosophila 12 Genomes Consortium"/>
            <person name="Clark A.G."/>
            <person name="Eisen M.B."/>
            <person name="Smith D.R."/>
            <person name="Bergman C.M."/>
            <person name="Oliver B."/>
            <person name="Markow T.A."/>
            <person name="Kaufman T.C."/>
            <person name="Kellis M."/>
            <person name="Gelbart W."/>
            <person name="Iyer V.N."/>
            <person name="Pollard D.A."/>
            <person name="Sackton T.B."/>
            <person name="Larracuente A.M."/>
            <person name="Singh N.D."/>
            <person name="Abad J.P."/>
            <person name="Abt D.N."/>
            <person name="Adryan B."/>
            <person name="Aguade M."/>
            <person name="Akashi H."/>
            <person name="Anderson W.W."/>
            <person name="Aquadro C.F."/>
            <person name="Ardell D.H."/>
            <person name="Arguello R."/>
            <person name="Artieri C.G."/>
            <person name="Barbash D.A."/>
            <person name="Barker D."/>
            <person name="Barsanti P."/>
            <person name="Batterham P."/>
            <person name="Batzoglou S."/>
            <person name="Begun D."/>
            <person name="Bhutkar A."/>
            <person name="Blanco E."/>
            <person name="Bosak S.A."/>
            <person name="Bradley R.K."/>
            <person name="Brand A.D."/>
            <person name="Brent M.R."/>
            <person name="Brooks A.N."/>
            <person name="Brown R.H."/>
            <person name="Butlin R.K."/>
            <person name="Caggese C."/>
            <person name="Calvi B.R."/>
            <person name="Bernardo de Carvalho A."/>
            <person name="Caspi A."/>
            <person name="Castrezana S."/>
            <person name="Celniker S.E."/>
            <person name="Chang J.L."/>
            <person name="Chapple C."/>
            <person name="Chatterji S."/>
            <person name="Chinwalla A."/>
            <person name="Civetta A."/>
            <person name="Clifton S.W."/>
            <person name="Comeron J.M."/>
            <person name="Costello J.C."/>
            <person name="Coyne J.A."/>
            <person name="Daub J."/>
            <person name="David R.G."/>
            <person name="Delcher A.L."/>
            <person name="Delehaunty K."/>
            <person name="Do C.B."/>
            <person name="Ebling H."/>
            <person name="Edwards K."/>
            <person name="Eickbush T."/>
            <person name="Evans J.D."/>
            <person name="Filipski A."/>
            <person name="Findeiss S."/>
            <person name="Freyhult E."/>
            <person name="Fulton L."/>
            <person name="Fulton R."/>
            <person name="Garcia A.C."/>
            <person name="Gardiner A."/>
            <person name="Garfield D.A."/>
            <person name="Garvin B.E."/>
            <person name="Gibson G."/>
            <person name="Gilbert D."/>
            <person name="Gnerre S."/>
            <person name="Godfrey J."/>
            <person name="Good R."/>
            <person name="Gotea V."/>
            <person name="Gravely B."/>
            <person name="Greenberg A.J."/>
            <person name="Griffiths-Jones S."/>
            <person name="Gross S."/>
            <person name="Guigo R."/>
            <person name="Gustafson E.A."/>
            <person name="Haerty W."/>
            <person name="Hahn M.W."/>
            <person name="Halligan D.L."/>
            <person name="Halpern A.L."/>
            <person name="Halter G.M."/>
            <person name="Han M.V."/>
            <person name="Heger A."/>
            <person name="Hillier L."/>
            <person name="Hinrichs A.S."/>
            <person name="Holmes I."/>
            <person name="Hoskins R.A."/>
            <person name="Hubisz M.J."/>
            <person name="Hultmark D."/>
            <person name="Huntley M.A."/>
            <person name="Jaffe D.B."/>
            <person name="Jagadeeshan S."/>
            <person name="Jeck W.R."/>
            <person name="Johnson J."/>
            <person name="Jones C.D."/>
            <person name="Jordan W.C."/>
            <person name="Karpen G.H."/>
            <person name="Kataoka E."/>
            <person name="Keightley P.D."/>
            <person name="Kheradpour P."/>
            <person name="Kirkness E.F."/>
            <person name="Koerich L.B."/>
            <person name="Kristiansen K."/>
            <person name="Kudrna D."/>
            <person name="Kulathinal R.J."/>
            <person name="Kumar S."/>
            <person name="Kwok R."/>
            <person name="Lander E."/>
            <person name="Langley C.H."/>
            <person name="Lapoint R."/>
            <person name="Lazzaro B.P."/>
            <person name="Lee S.J."/>
            <person name="Levesque L."/>
            <person name="Li R."/>
            <person name="Lin C.F."/>
            <person name="Lin M.F."/>
            <person name="Lindblad-Toh K."/>
            <person name="Llopart A."/>
            <person name="Long M."/>
            <person name="Low L."/>
            <person name="Lozovsky E."/>
            <person name="Lu J."/>
            <person name="Luo M."/>
            <person name="Machado C.A."/>
            <person name="Makalowski W."/>
            <person name="Marzo M."/>
            <person name="Matsuda M."/>
            <person name="Matzkin L."/>
            <person name="McAllister B."/>
            <person name="McBride C.S."/>
            <person name="McKernan B."/>
            <person name="McKernan K."/>
            <person name="Mendez-Lago M."/>
            <person name="Minx P."/>
            <person name="Mollenhauer M.U."/>
            <person name="Montooth K."/>
            <person name="Mount S.M."/>
            <person name="Mu X."/>
            <person name="Myers E."/>
            <person name="Negre B."/>
            <person name="Newfeld S."/>
            <person name="Nielsen R."/>
            <person name="Noor M.A."/>
            <person name="O'Grady P."/>
            <person name="Pachter L."/>
            <person name="Papaceit M."/>
            <person name="Parisi M.J."/>
            <person name="Parisi M."/>
            <person name="Parts L."/>
            <person name="Pedersen J.S."/>
            <person name="Pesole G."/>
            <person name="Phillippy A.M."/>
            <person name="Ponting C.P."/>
            <person name="Pop M."/>
            <person name="Porcelli D."/>
            <person name="Powell J.R."/>
            <person name="Prohaska S."/>
            <person name="Pruitt K."/>
            <person name="Puig M."/>
            <person name="Quesneville H."/>
            <person name="Ram K.R."/>
            <person name="Rand D."/>
            <person name="Rasmussen M.D."/>
            <person name="Reed L.K."/>
            <person name="Reenan R."/>
            <person name="Reily A."/>
            <person name="Remington K.A."/>
            <person name="Rieger T.T."/>
            <person name="Ritchie M.G."/>
            <person name="Robin C."/>
            <person name="Rogers Y.H."/>
            <person name="Rohde C."/>
            <person name="Rozas J."/>
            <person name="Rubenfield M.J."/>
            <person name="Ruiz A."/>
            <person name="Russo S."/>
            <person name="Salzberg S.L."/>
            <person name="Sanchez-Gracia A."/>
            <person name="Saranga D.J."/>
            <person name="Sato H."/>
            <person name="Schaeffer S.W."/>
            <person name="Schatz M.C."/>
            <person name="Schlenke T."/>
            <person name="Schwartz R."/>
            <person name="Segarra C."/>
            <person name="Singh R.S."/>
            <person name="Sirot L."/>
            <person name="Sirota M."/>
            <person name="Sisneros N.B."/>
            <person name="Smith C.D."/>
            <person name="Smith T.F."/>
            <person name="Spieth J."/>
            <person name="Stage D.E."/>
            <person name="Stark A."/>
            <person name="Stephan W."/>
            <person name="Strausberg R.L."/>
            <person name="Strempel S."/>
            <person name="Sturgill D."/>
            <person name="Sutton G."/>
            <person name="Sutton G.G."/>
            <person name="Tao W."/>
            <person name="Teichmann S."/>
            <person name="Tobari Y.N."/>
            <person name="Tomimura Y."/>
            <person name="Tsolas J.M."/>
            <person name="Valente V.L."/>
            <person name="Venter E."/>
            <person name="Venter J.C."/>
            <person name="Vicario S."/>
            <person name="Vieira F.G."/>
            <person name="Vilella A.J."/>
            <person name="Villasante A."/>
            <person name="Walenz B."/>
            <person name="Wang J."/>
            <person name="Wasserman M."/>
            <person name="Watts T."/>
            <person name="Wilson D."/>
            <person name="Wilson R.K."/>
            <person name="Wing R.A."/>
            <person name="Wolfner M.F."/>
            <person name="Wong A."/>
            <person name="Wong G.K."/>
            <person name="Wu C.I."/>
            <person name="Wu G."/>
            <person name="Yamamoto D."/>
            <person name="Yang H.P."/>
            <person name="Yang S.P."/>
            <person name="Yorke J.A."/>
            <person name="Yoshida K."/>
            <person name="Zdobnov E."/>
            <person name="Zhang P."/>
            <person name="Zhang Y."/>
            <person name="Zimin A.V."/>
            <person name="Baldwin J."/>
            <person name="Abdouelleil A."/>
            <person name="Abdulkadir J."/>
            <person name="Abebe A."/>
            <person name="Abera B."/>
            <person name="Abreu J."/>
            <person name="Acer S.C."/>
            <person name="Aftuck L."/>
            <person name="Alexander A."/>
            <person name="An P."/>
            <person name="Anderson E."/>
            <person name="Anderson S."/>
            <person name="Arachi H."/>
            <person name="Azer M."/>
            <person name="Bachantsang P."/>
            <person name="Barry A."/>
            <person name="Bayul T."/>
            <person name="Berlin A."/>
            <person name="Bessette D."/>
            <person name="Bloom T."/>
            <person name="Blye J."/>
            <person name="Boguslavskiy L."/>
            <person name="Bonnet C."/>
            <person name="Boukhgalter B."/>
            <person name="Bourzgui I."/>
            <person name="Brown A."/>
            <person name="Cahill P."/>
            <person name="Channer S."/>
            <person name="Cheshatsang Y."/>
            <person name="Chuda L."/>
            <person name="Citroen M."/>
            <person name="Collymore A."/>
            <person name="Cooke P."/>
            <person name="Costello M."/>
            <person name="D'Aco K."/>
            <person name="Daza R."/>
            <person name="De Haan G."/>
            <person name="DeGray S."/>
            <person name="DeMaso C."/>
            <person name="Dhargay N."/>
            <person name="Dooley K."/>
            <person name="Dooley E."/>
            <person name="Doricent M."/>
            <person name="Dorje P."/>
            <person name="Dorjee K."/>
            <person name="Dupes A."/>
            <person name="Elong R."/>
            <person name="Falk J."/>
            <person name="Farina A."/>
            <person name="Faro S."/>
            <person name="Ferguson D."/>
            <person name="Fisher S."/>
            <person name="Foley C.D."/>
            <person name="Franke A."/>
            <person name="Friedrich D."/>
            <person name="Gadbois L."/>
            <person name="Gearin G."/>
            <person name="Gearin C.R."/>
            <person name="Giannoukos G."/>
            <person name="Goode T."/>
            <person name="Graham J."/>
            <person name="Grandbois E."/>
            <person name="Grewal S."/>
            <person name="Gyaltsen K."/>
            <person name="Hafez N."/>
            <person name="Hagos B."/>
            <person name="Hall J."/>
            <person name="Henson C."/>
            <person name="Hollinger A."/>
            <person name="Honan T."/>
            <person name="Huard M.D."/>
            <person name="Hughes L."/>
            <person name="Hurhula B."/>
            <person name="Husby M.E."/>
            <person name="Kamat A."/>
            <person name="Kanga B."/>
            <person name="Kashin S."/>
            <person name="Khazanovich D."/>
            <person name="Kisner P."/>
            <person name="Lance K."/>
            <person name="Lara M."/>
            <person name="Lee W."/>
            <person name="Lennon N."/>
            <person name="Letendre F."/>
            <person name="LeVine R."/>
            <person name="Lipovsky A."/>
            <person name="Liu X."/>
            <person name="Liu J."/>
            <person name="Liu S."/>
            <person name="Lokyitsang T."/>
            <person name="Lokyitsang Y."/>
            <person name="Lubonja R."/>
            <person name="Lui A."/>
            <person name="MacDonald P."/>
            <person name="Magnisalis V."/>
            <person name="Maru K."/>
            <person name="Matthews C."/>
            <person name="McCusker W."/>
            <person name="McDonough S."/>
            <person name="Mehta T."/>
            <person name="Meldrim J."/>
            <person name="Meneus L."/>
            <person name="Mihai O."/>
            <person name="Mihalev A."/>
            <person name="Mihova T."/>
            <person name="Mittelman R."/>
            <person name="Mlenga V."/>
            <person name="Montmayeur A."/>
            <person name="Mulrain L."/>
            <person name="Navidi A."/>
            <person name="Naylor J."/>
            <person name="Negash T."/>
            <person name="Nguyen T."/>
            <person name="Nguyen N."/>
            <person name="Nicol R."/>
            <person name="Norbu C."/>
            <person name="Norbu N."/>
            <person name="Novod N."/>
            <person name="O'Neill B."/>
            <person name="Osman S."/>
            <person name="Markiewicz E."/>
            <person name="Oyono O.L."/>
            <person name="Patti C."/>
            <person name="Phunkhang P."/>
            <person name="Pierre F."/>
            <person name="Priest M."/>
            <person name="Raghuraman S."/>
            <person name="Rege F."/>
            <person name="Reyes R."/>
            <person name="Rise C."/>
            <person name="Rogov P."/>
            <person name="Ross K."/>
            <person name="Ryan E."/>
            <person name="Settipalli S."/>
            <person name="Shea T."/>
            <person name="Sherpa N."/>
            <person name="Shi L."/>
            <person name="Shih D."/>
            <person name="Sparrow T."/>
            <person name="Spaulding J."/>
            <person name="Stalker J."/>
            <person name="Stange-Thomann N."/>
            <person name="Stavropoulos S."/>
            <person name="Stone C."/>
            <person name="Strader C."/>
            <person name="Tesfaye S."/>
            <person name="Thomson T."/>
            <person name="Thoulutsang Y."/>
            <person name="Thoulutsang D."/>
            <person name="Topham K."/>
            <person name="Topping I."/>
            <person name="Tsamla T."/>
            <person name="Vassiliev H."/>
            <person name="Vo A."/>
            <person name="Wangchuk T."/>
            <person name="Wangdi T."/>
            <person name="Weiand M."/>
            <person name="Wilkinson J."/>
            <person name="Wilson A."/>
            <person name="Yadav S."/>
            <person name="Young G."/>
            <person name="Yu Q."/>
            <person name="Zembek L."/>
            <person name="Zhong D."/>
            <person name="Zimmer A."/>
            <person name="Zwirko Z."/>
            <person name="Jaffe D.B."/>
            <person name="Alvarez P."/>
            <person name="Brockman W."/>
            <person name="Butler J."/>
            <person name="Chin C."/>
            <person name="Gnerre S."/>
            <person name="Grabherr M."/>
            <person name="Kleber M."/>
            <person name="Mauceli E."/>
            <person name="MacCallum I."/>
        </authorList>
    </citation>
    <scope>NUCLEOTIDE SEQUENCE [LARGE SCALE GENOMIC DNA]</scope>
    <source>
        <strain evidence="4">Tucson 14024-0371.13</strain>
    </source>
</reference>
<dbReference type="PANTHER" id="PTHR12300">
    <property type="entry name" value="HVA22-LIKE PROTEINS"/>
    <property type="match status" value="1"/>
</dbReference>
<dbReference type="InParanoid" id="B3ME78"/>
<feature type="transmembrane region" description="Helical" evidence="1">
    <location>
        <begin position="74"/>
        <end position="92"/>
    </location>
</feature>
<dbReference type="GeneID" id="6495356"/>
<dbReference type="Pfam" id="PF03134">
    <property type="entry name" value="TB2_DP1_HVA22"/>
    <property type="match status" value="1"/>
</dbReference>
<evidence type="ECO:0000313" key="4">
    <source>
        <dbReference type="Proteomes" id="UP000007801"/>
    </source>
</evidence>
<dbReference type="PhylomeDB" id="B3ME78"/>
<name>B3ME78_DROAN</name>
<keyword evidence="1" id="KW-1133">Transmembrane helix</keyword>
<feature type="region of interest" description="Disordered" evidence="2">
    <location>
        <begin position="161"/>
        <end position="181"/>
    </location>
</feature>
<evidence type="ECO:0000256" key="2">
    <source>
        <dbReference type="SAM" id="MobiDB-lite"/>
    </source>
</evidence>
<comment type="subcellular location">
    <subcellularLocation>
        <location evidence="1">Membrane</location>
        <topology evidence="1">Multi-pass membrane protein</topology>
    </subcellularLocation>
</comment>
<dbReference type="FunCoup" id="B3ME78">
    <property type="interactions" value="5"/>
</dbReference>
<dbReference type="GO" id="GO:0005789">
    <property type="term" value="C:endoplasmic reticulum membrane"/>
    <property type="evidence" value="ECO:0007669"/>
    <property type="project" value="TreeGrafter"/>
</dbReference>
<gene>
    <name evidence="3" type="primary">Dana\GF12506</name>
    <name evidence="3" type="synonym">dana_GLEANR_12523</name>
    <name evidence="3" type="ORF">GF12506</name>
</gene>
<dbReference type="KEGG" id="dan:6495356"/>
<dbReference type="GO" id="GO:0071786">
    <property type="term" value="P:endoplasmic reticulum tubular network organization"/>
    <property type="evidence" value="ECO:0007669"/>
    <property type="project" value="TreeGrafter"/>
</dbReference>
<keyword evidence="1" id="KW-0472">Membrane</keyword>
<dbReference type="eggNOG" id="KOG1726">
    <property type="taxonomic scope" value="Eukaryota"/>
</dbReference>
<dbReference type="AlphaFoldDB" id="B3ME78"/>
<dbReference type="OrthoDB" id="434647at2759"/>
<dbReference type="PANTHER" id="PTHR12300:SF117">
    <property type="entry name" value="LP05237P-RELATED"/>
    <property type="match status" value="1"/>
</dbReference>
<dbReference type="GO" id="GO:0008017">
    <property type="term" value="F:microtubule binding"/>
    <property type="evidence" value="ECO:0007669"/>
    <property type="project" value="TreeGrafter"/>
</dbReference>
<dbReference type="GO" id="GO:0071782">
    <property type="term" value="C:endoplasmic reticulum tubular network"/>
    <property type="evidence" value="ECO:0007669"/>
    <property type="project" value="TreeGrafter"/>
</dbReference>
<evidence type="ECO:0000256" key="1">
    <source>
        <dbReference type="RuleBase" id="RU362006"/>
    </source>
</evidence>
<dbReference type="GO" id="GO:0005881">
    <property type="term" value="C:cytoplasmic microtubule"/>
    <property type="evidence" value="ECO:0007669"/>
    <property type="project" value="TreeGrafter"/>
</dbReference>